<gene>
    <name evidence="1" type="ORF">ACFOZ7_13405</name>
</gene>
<dbReference type="Pfam" id="PF01663">
    <property type="entry name" value="Phosphodiest"/>
    <property type="match status" value="1"/>
</dbReference>
<dbReference type="RefSeq" id="WP_246969295.1">
    <property type="nucleotide sequence ID" value="NZ_CP095397.1"/>
</dbReference>
<dbReference type="EMBL" id="JBHSDJ010000107">
    <property type="protein sequence ID" value="MFC4247930.1"/>
    <property type="molecule type" value="Genomic_DNA"/>
</dbReference>
<dbReference type="Gene3D" id="3.40.720.10">
    <property type="entry name" value="Alkaline Phosphatase, subunit A"/>
    <property type="match status" value="2"/>
</dbReference>
<dbReference type="AlphaFoldDB" id="A0ABD5P0W2"/>
<reference evidence="1 2" key="1">
    <citation type="journal article" date="2014" name="Int. J. Syst. Evol. Microbiol.">
        <title>Complete genome sequence of Corynebacterium casei LMG S-19264T (=DSM 44701T), isolated from a smear-ripened cheese.</title>
        <authorList>
            <consortium name="US DOE Joint Genome Institute (JGI-PGF)"/>
            <person name="Walter F."/>
            <person name="Albersmeier A."/>
            <person name="Kalinowski J."/>
            <person name="Ruckert C."/>
        </authorList>
    </citation>
    <scope>NUCLEOTIDE SEQUENCE [LARGE SCALE GENOMIC DNA]</scope>
    <source>
        <strain evidence="1 2">IBRC-M 10912</strain>
    </source>
</reference>
<dbReference type="PANTHER" id="PTHR10151">
    <property type="entry name" value="ECTONUCLEOTIDE PYROPHOSPHATASE/PHOSPHODIESTERASE"/>
    <property type="match status" value="1"/>
</dbReference>
<evidence type="ECO:0000313" key="2">
    <source>
        <dbReference type="Proteomes" id="UP001595821"/>
    </source>
</evidence>
<dbReference type="SUPFAM" id="SSF53649">
    <property type="entry name" value="Alkaline phosphatase-like"/>
    <property type="match status" value="2"/>
</dbReference>
<dbReference type="PANTHER" id="PTHR10151:SF120">
    <property type="entry name" value="BIS(5'-ADENOSYL)-TRIPHOSPHATASE"/>
    <property type="match status" value="1"/>
</dbReference>
<evidence type="ECO:0000313" key="1">
    <source>
        <dbReference type="EMBL" id="MFC4247930.1"/>
    </source>
</evidence>
<sequence length="532" mass="58985">MVDTHTSSAGAERAFVLGIDGVPWDLIRKWIEVGELPHFETLFEDGAVGPLESTVPPMTPTAWPSIATGVWPDKHGIYGFQRLESDHTQRMNTSEDLRQPPLWQQLSPAVVGNVPMTYPAGDVDGRMVAGMVSPQMAEGFTHPPEFADEIREEIPDYKIGLNWYDYHGNETAFKSDLASLVAARRKLMNRLMDIEDWQLFFFVYTAPDRLQHLIWDEKVILEHYKQLDDILGDVIEYVSGRNANLFVVSDHGFGPVSTLVHLNAVLANGGYLARKRQDGTRSSLARLGITKSNVLETLKRFGVDNGRFVNSLPKPLVDRIAERVPGDHGLYDVDFSETVAFAHGPSYIYVNDSNRFGHGIVPPEDVPELKRELASLFSDLTDPETGEEVVTVSDGDDLFPTDTASPDLVVVGNDGYEEKTNVTDSVFSAAETEMAGHRSRGVFFAWGPNVKDCDPVADLSVVDVAPTVLHSIGEPIPENVDGAVQNELLETSRDLAVRSVEVRQNANETTDTQRDDDFDGVEERLRGLGYME</sequence>
<dbReference type="GO" id="GO:0016787">
    <property type="term" value="F:hydrolase activity"/>
    <property type="evidence" value="ECO:0007669"/>
    <property type="project" value="UniProtKB-ARBA"/>
</dbReference>
<dbReference type="InterPro" id="IPR017850">
    <property type="entry name" value="Alkaline_phosphatase_core_sf"/>
</dbReference>
<protein>
    <submittedName>
        <fullName evidence="1">Alkaline phosphatase family protein</fullName>
    </submittedName>
</protein>
<proteinExistence type="predicted"/>
<dbReference type="GeneID" id="71855362"/>
<organism evidence="1 2">
    <name type="scientific">Natribaculum luteum</name>
    <dbReference type="NCBI Taxonomy" id="1586232"/>
    <lineage>
        <taxon>Archaea</taxon>
        <taxon>Methanobacteriati</taxon>
        <taxon>Methanobacteriota</taxon>
        <taxon>Stenosarchaea group</taxon>
        <taxon>Halobacteria</taxon>
        <taxon>Halobacteriales</taxon>
        <taxon>Natrialbaceae</taxon>
        <taxon>Natribaculum</taxon>
    </lineage>
</organism>
<name>A0ABD5P0W2_9EURY</name>
<dbReference type="Proteomes" id="UP001595821">
    <property type="component" value="Unassembled WGS sequence"/>
</dbReference>
<comment type="caution">
    <text evidence="1">The sequence shown here is derived from an EMBL/GenBank/DDBJ whole genome shotgun (WGS) entry which is preliminary data.</text>
</comment>
<dbReference type="InterPro" id="IPR002591">
    <property type="entry name" value="Phosphodiest/P_Trfase"/>
</dbReference>
<accession>A0ABD5P0W2</accession>